<dbReference type="Proteomes" id="UP000232722">
    <property type="component" value="Unassembled WGS sequence"/>
</dbReference>
<dbReference type="InterPro" id="IPR016162">
    <property type="entry name" value="Ald_DH_N"/>
</dbReference>
<proteinExistence type="predicted"/>
<dbReference type="Gene3D" id="3.40.605.10">
    <property type="entry name" value="Aldehyde Dehydrogenase, Chain A, domain 1"/>
    <property type="match status" value="1"/>
</dbReference>
<evidence type="ECO:0000313" key="2">
    <source>
        <dbReference type="EMBL" id="PKC74825.1"/>
    </source>
</evidence>
<dbReference type="EMBL" id="LLXJ01000288">
    <property type="protein sequence ID" value="PKC11768.1"/>
    <property type="molecule type" value="Genomic_DNA"/>
</dbReference>
<evidence type="ECO:0008006" key="9">
    <source>
        <dbReference type="Google" id="ProtNLM"/>
    </source>
</evidence>
<dbReference type="EMBL" id="LLXL01000129">
    <property type="protein sequence ID" value="PKK77434.1"/>
    <property type="molecule type" value="Genomic_DNA"/>
</dbReference>
<protein>
    <recommendedName>
        <fullName evidence="9">Gamma-glutamyl-phosphate reductase</fullName>
    </recommendedName>
</protein>
<gene>
    <name evidence="2" type="ORF">RhiirA1_408582</name>
    <name evidence="4" type="ORF">RhiirA4_394663</name>
    <name evidence="1" type="ORF">RhiirA5_353831</name>
    <name evidence="3" type="ORF">RhiirC2_731948</name>
</gene>
<accession>A0A2I1E4Q2</accession>
<organism evidence="1 6">
    <name type="scientific">Rhizophagus irregularis</name>
    <dbReference type="NCBI Taxonomy" id="588596"/>
    <lineage>
        <taxon>Eukaryota</taxon>
        <taxon>Fungi</taxon>
        <taxon>Fungi incertae sedis</taxon>
        <taxon>Mucoromycota</taxon>
        <taxon>Glomeromycotina</taxon>
        <taxon>Glomeromycetes</taxon>
        <taxon>Glomerales</taxon>
        <taxon>Glomeraceae</taxon>
        <taxon>Rhizophagus</taxon>
    </lineage>
</organism>
<reference evidence="6 7" key="1">
    <citation type="submission" date="2016-04" db="EMBL/GenBank/DDBJ databases">
        <title>Genome analyses suggest a sexual origin of heterokaryosis in a supposedly ancient asexual fungus.</title>
        <authorList>
            <person name="Ropars J."/>
            <person name="Sedzielewska K."/>
            <person name="Noel J."/>
            <person name="Charron P."/>
            <person name="Farinelli L."/>
            <person name="Marton T."/>
            <person name="Kruger M."/>
            <person name="Pelin A."/>
            <person name="Brachmann A."/>
            <person name="Corradi N."/>
        </authorList>
    </citation>
    <scope>NUCLEOTIDE SEQUENCE [LARGE SCALE GENOMIC DNA]</scope>
    <source>
        <strain evidence="4 8">A4</strain>
        <strain evidence="1 6">A5</strain>
        <strain evidence="3 7">C2</strain>
    </source>
</reference>
<dbReference type="EMBL" id="LLXI01000101">
    <property type="protein sequence ID" value="PKY40439.1"/>
    <property type="molecule type" value="Genomic_DNA"/>
</dbReference>
<evidence type="ECO:0000313" key="6">
    <source>
        <dbReference type="Proteomes" id="UP000232722"/>
    </source>
</evidence>
<keyword evidence="8" id="KW-1185">Reference proteome</keyword>
<dbReference type="GO" id="GO:0016491">
    <property type="term" value="F:oxidoreductase activity"/>
    <property type="evidence" value="ECO:0007669"/>
    <property type="project" value="InterPro"/>
</dbReference>
<name>A0A2I1E4Q2_9GLOM</name>
<dbReference type="VEuPathDB" id="FungiDB:RhiirA1_408582"/>
<evidence type="ECO:0000313" key="8">
    <source>
        <dbReference type="Proteomes" id="UP000234323"/>
    </source>
</evidence>
<evidence type="ECO:0000313" key="7">
    <source>
        <dbReference type="Proteomes" id="UP000233469"/>
    </source>
</evidence>
<reference evidence="1 6" key="2">
    <citation type="submission" date="2017-09" db="EMBL/GenBank/DDBJ databases">
        <title>Extensive intraspecific genome diversity in a model arbuscular mycorrhizal fungus.</title>
        <authorList>
            <person name="Chen E.C."/>
            <person name="Morin E."/>
            <person name="Beaudet D."/>
            <person name="Noel J."/>
            <person name="Ndikumana S."/>
            <person name="Charron P."/>
            <person name="St-Onge C."/>
            <person name="Giorgi J."/>
            <person name="Grigoriev I.V."/>
            <person name="Roux C."/>
            <person name="Martin F.M."/>
            <person name="Corradi N."/>
        </authorList>
    </citation>
    <scope>NUCLEOTIDE SEQUENCE [LARGE SCALE GENOMIC DNA]</scope>
    <source>
        <strain evidence="1 6">A5</strain>
    </source>
</reference>
<evidence type="ECO:0000313" key="3">
    <source>
        <dbReference type="EMBL" id="PKK77434.1"/>
    </source>
</evidence>
<evidence type="ECO:0000313" key="4">
    <source>
        <dbReference type="EMBL" id="PKY40439.1"/>
    </source>
</evidence>
<dbReference type="Proteomes" id="UP000232688">
    <property type="component" value="Unassembled WGS sequence"/>
</dbReference>
<reference evidence="5 7" key="3">
    <citation type="submission" date="2017-10" db="EMBL/GenBank/DDBJ databases">
        <title>Extensive intraspecific genome diversity in a model arbuscular mycorrhizal fungus.</title>
        <authorList>
            <person name="Chen E.C.H."/>
            <person name="Morin E."/>
            <person name="Baudet D."/>
            <person name="Noel J."/>
            <person name="Ndikumana S."/>
            <person name="Charron P."/>
            <person name="St-Onge C."/>
            <person name="Giorgi J."/>
            <person name="Grigoriev I.V."/>
            <person name="Roux C."/>
            <person name="Martin F.M."/>
            <person name="Corradi N."/>
        </authorList>
    </citation>
    <scope>NUCLEOTIDE SEQUENCE [LARGE SCALE GENOMIC DNA]</scope>
    <source>
        <strain evidence="2 5">A1</strain>
        <strain evidence="3 7">C2</strain>
    </source>
</reference>
<dbReference type="VEuPathDB" id="FungiDB:FUN_005548"/>
<reference evidence="2 5" key="4">
    <citation type="submission" date="2017-10" db="EMBL/GenBank/DDBJ databases">
        <title>Genome analyses suggest a sexual origin of heterokaryosis in a supposedly ancient asexual fungus.</title>
        <authorList>
            <person name="Corradi N."/>
            <person name="Sedzielewska K."/>
            <person name="Noel J."/>
            <person name="Charron P."/>
            <person name="Farinelli L."/>
            <person name="Marton T."/>
            <person name="Kruger M."/>
            <person name="Pelin A."/>
            <person name="Brachmann A."/>
            <person name="Corradi N."/>
        </authorList>
    </citation>
    <scope>NUCLEOTIDE SEQUENCE [LARGE SCALE GENOMIC DNA]</scope>
    <source>
        <strain evidence="2 5">A1</strain>
    </source>
</reference>
<sequence>MSTENIVNIAQRARIAANKLQYVTTQDKSVALNKIISVLADKKQEIFKANRTDKEV</sequence>
<dbReference type="AlphaFoldDB" id="A0A2I1E4Q2"/>
<evidence type="ECO:0000313" key="5">
    <source>
        <dbReference type="Proteomes" id="UP000232688"/>
    </source>
</evidence>
<evidence type="ECO:0000313" key="1">
    <source>
        <dbReference type="EMBL" id="PKC11768.1"/>
    </source>
</evidence>
<dbReference type="Proteomes" id="UP000234323">
    <property type="component" value="Unassembled WGS sequence"/>
</dbReference>
<dbReference type="Proteomes" id="UP000233469">
    <property type="component" value="Unassembled WGS sequence"/>
</dbReference>
<comment type="caution">
    <text evidence="1">The sequence shown here is derived from an EMBL/GenBank/DDBJ whole genome shotgun (WGS) entry which is preliminary data.</text>
</comment>
<dbReference type="VEuPathDB" id="FungiDB:RhiirFUN_005239"/>
<dbReference type="EMBL" id="LLXH01000040">
    <property type="protein sequence ID" value="PKC74825.1"/>
    <property type="molecule type" value="Genomic_DNA"/>
</dbReference>